<evidence type="ECO:0000259" key="1">
    <source>
        <dbReference type="Pfam" id="PF13304"/>
    </source>
</evidence>
<sequence length="253" mass="29256">MIQGLLAEVNSFFNGINYYSASQFSDPSRCPVSLELEEERPLRRMRRDVGHETFILDLYRAYKEKSTGYKRFFNTVSKEGIGLIDDMQFLDLEMPSSYYKVEAGGKYSKIERNRLLVVPRFTINNIELSPNQLSEGTFKTLALIYYILTDDSRLLLIEEPEVCVHHGLLSSIISLIETQSKRKQIIMSTHSDFVLDHLDPENLLLVRWLPEKGTIARPLNKSMRKNDYQALRNYLQESGNLGEYWKEGGLEDG</sequence>
<dbReference type="EMBL" id="BARU01008849">
    <property type="protein sequence ID" value="GAH45650.1"/>
    <property type="molecule type" value="Genomic_DNA"/>
</dbReference>
<dbReference type="GO" id="GO:0005524">
    <property type="term" value="F:ATP binding"/>
    <property type="evidence" value="ECO:0007669"/>
    <property type="project" value="InterPro"/>
</dbReference>
<dbReference type="PANTHER" id="PTHR43581">
    <property type="entry name" value="ATP/GTP PHOSPHATASE"/>
    <property type="match status" value="1"/>
</dbReference>
<protein>
    <recommendedName>
        <fullName evidence="1">ATPase AAA-type core domain-containing protein</fullName>
    </recommendedName>
</protein>
<dbReference type="SUPFAM" id="SSF52540">
    <property type="entry name" value="P-loop containing nucleoside triphosphate hydrolases"/>
    <property type="match status" value="1"/>
</dbReference>
<dbReference type="Pfam" id="PF13304">
    <property type="entry name" value="AAA_21"/>
    <property type="match status" value="1"/>
</dbReference>
<reference evidence="2" key="1">
    <citation type="journal article" date="2014" name="Front. Microbiol.">
        <title>High frequency of phylogenetically diverse reductive dehalogenase-homologous genes in deep subseafloor sedimentary metagenomes.</title>
        <authorList>
            <person name="Kawai M."/>
            <person name="Futagami T."/>
            <person name="Toyoda A."/>
            <person name="Takaki Y."/>
            <person name="Nishi S."/>
            <person name="Hori S."/>
            <person name="Arai W."/>
            <person name="Tsubouchi T."/>
            <person name="Morono Y."/>
            <person name="Uchiyama I."/>
            <person name="Ito T."/>
            <person name="Fujiyama A."/>
            <person name="Inagaki F."/>
            <person name="Takami H."/>
        </authorList>
    </citation>
    <scope>NUCLEOTIDE SEQUENCE</scope>
    <source>
        <strain evidence="2">Expedition CK06-06</strain>
    </source>
</reference>
<dbReference type="Gene3D" id="3.40.50.300">
    <property type="entry name" value="P-loop containing nucleotide triphosphate hydrolases"/>
    <property type="match status" value="1"/>
</dbReference>
<comment type="caution">
    <text evidence="2">The sequence shown here is derived from an EMBL/GenBank/DDBJ whole genome shotgun (WGS) entry which is preliminary data.</text>
</comment>
<dbReference type="GO" id="GO:0016887">
    <property type="term" value="F:ATP hydrolysis activity"/>
    <property type="evidence" value="ECO:0007669"/>
    <property type="project" value="InterPro"/>
</dbReference>
<accession>X1GLD2</accession>
<proteinExistence type="predicted"/>
<dbReference type="AlphaFoldDB" id="X1GLD2"/>
<feature type="domain" description="ATPase AAA-type core" evidence="1">
    <location>
        <begin position="127"/>
        <end position="196"/>
    </location>
</feature>
<dbReference type="PANTHER" id="PTHR43581:SF4">
    <property type="entry name" value="ATP_GTP PHOSPHATASE"/>
    <property type="match status" value="1"/>
</dbReference>
<name>X1GLD2_9ZZZZ</name>
<dbReference type="InterPro" id="IPR051396">
    <property type="entry name" value="Bact_Antivir_Def_Nuclease"/>
</dbReference>
<evidence type="ECO:0000313" key="2">
    <source>
        <dbReference type="EMBL" id="GAH45650.1"/>
    </source>
</evidence>
<gene>
    <name evidence="2" type="ORF">S03H2_17201</name>
</gene>
<dbReference type="InterPro" id="IPR027417">
    <property type="entry name" value="P-loop_NTPase"/>
</dbReference>
<dbReference type="InterPro" id="IPR003959">
    <property type="entry name" value="ATPase_AAA_core"/>
</dbReference>
<organism evidence="2">
    <name type="scientific">marine sediment metagenome</name>
    <dbReference type="NCBI Taxonomy" id="412755"/>
    <lineage>
        <taxon>unclassified sequences</taxon>
        <taxon>metagenomes</taxon>
        <taxon>ecological metagenomes</taxon>
    </lineage>
</organism>